<dbReference type="OrthoDB" id="4771285at2759"/>
<evidence type="ECO:0000313" key="2">
    <source>
        <dbReference type="EMBL" id="ABD23912.1"/>
    </source>
</evidence>
<proteinExistence type="predicted"/>
<feature type="compositionally biased region" description="Low complexity" evidence="1">
    <location>
        <begin position="1"/>
        <end position="10"/>
    </location>
</feature>
<accession>Q2EFY2</accession>
<protein>
    <submittedName>
        <fullName evidence="2">Pre-mRNA splicing factor protein</fullName>
    </submittedName>
</protein>
<reference evidence="2" key="1">
    <citation type="journal article" date="2008" name="Mol. Vis.">
        <title>Retinitis pigmentosa: mutation analysis of RHO, PRPF31, RP1, and IMPDH1 genes in patients from India.</title>
        <authorList>
            <person name="Gandra M."/>
            <person name="Anandula V."/>
            <person name="Authiappan V."/>
            <person name="Sundaramurthy S."/>
            <person name="Raman R."/>
            <person name="Bhattacharya S."/>
            <person name="Govindasamy K."/>
        </authorList>
    </citation>
    <scope>NUCLEOTIDE SEQUENCE</scope>
</reference>
<dbReference type="AlphaFoldDB" id="Q2EFY2"/>
<name>Q2EFY2_HUMAN</name>
<gene>
    <name evidence="2" type="primary">PRPF31</name>
</gene>
<dbReference type="EMBL" id="DQ383415">
    <property type="protein sequence ID" value="ABD23912.1"/>
    <property type="molecule type" value="Genomic_DNA"/>
</dbReference>
<dbReference type="ChiTaRS" id="PRPF31">
    <property type="organism name" value="human"/>
</dbReference>
<feature type="non-terminal residue" evidence="2">
    <location>
        <position position="32"/>
    </location>
</feature>
<evidence type="ECO:0000256" key="1">
    <source>
        <dbReference type="SAM" id="MobiDB-lite"/>
    </source>
</evidence>
<feature type="region of interest" description="Disordered" evidence="1">
    <location>
        <begin position="1"/>
        <end position="22"/>
    </location>
</feature>
<feature type="non-terminal residue" evidence="2">
    <location>
        <position position="1"/>
    </location>
</feature>
<feature type="compositionally biased region" description="Polar residues" evidence="1">
    <location>
        <begin position="11"/>
        <end position="20"/>
    </location>
</feature>
<sequence length="32" mass="3551">TSSISSSGISTQRDSLNWSPWSPMHWITSARS</sequence>
<organism evidence="2">
    <name type="scientific">Homo sapiens</name>
    <name type="common">Human</name>
    <dbReference type="NCBI Taxonomy" id="9606"/>
    <lineage>
        <taxon>Eukaryota</taxon>
        <taxon>Metazoa</taxon>
        <taxon>Chordata</taxon>
        <taxon>Craniata</taxon>
        <taxon>Vertebrata</taxon>
        <taxon>Euteleostomi</taxon>
        <taxon>Mammalia</taxon>
        <taxon>Eutheria</taxon>
        <taxon>Euarchontoglires</taxon>
        <taxon>Primates</taxon>
        <taxon>Haplorrhini</taxon>
        <taxon>Catarrhini</taxon>
        <taxon>Hominidae</taxon>
        <taxon>Homo</taxon>
    </lineage>
</organism>